<dbReference type="OrthoDB" id="435160at2759"/>
<comment type="caution">
    <text evidence="2">The sequence shown here is derived from an EMBL/GenBank/DDBJ whole genome shotgun (WGS) entry which is preliminary data.</text>
</comment>
<dbReference type="Proteomes" id="UP000604046">
    <property type="component" value="Unassembled WGS sequence"/>
</dbReference>
<dbReference type="Gene3D" id="3.10.20.90">
    <property type="entry name" value="Phosphatidylinositol 3-kinase Catalytic Subunit, Chain A, domain 1"/>
    <property type="match status" value="1"/>
</dbReference>
<dbReference type="PROSITE" id="PS50053">
    <property type="entry name" value="UBIQUITIN_2"/>
    <property type="match status" value="1"/>
</dbReference>
<dbReference type="InterPro" id="IPR029071">
    <property type="entry name" value="Ubiquitin-like_domsf"/>
</dbReference>
<organism evidence="2 3">
    <name type="scientific">Symbiodinium natans</name>
    <dbReference type="NCBI Taxonomy" id="878477"/>
    <lineage>
        <taxon>Eukaryota</taxon>
        <taxon>Sar</taxon>
        <taxon>Alveolata</taxon>
        <taxon>Dinophyceae</taxon>
        <taxon>Suessiales</taxon>
        <taxon>Symbiodiniaceae</taxon>
        <taxon>Symbiodinium</taxon>
    </lineage>
</organism>
<keyword evidence="3" id="KW-1185">Reference proteome</keyword>
<dbReference type="SUPFAM" id="SSF54236">
    <property type="entry name" value="Ubiquitin-like"/>
    <property type="match status" value="1"/>
</dbReference>
<reference evidence="2" key="1">
    <citation type="submission" date="2021-02" db="EMBL/GenBank/DDBJ databases">
        <authorList>
            <person name="Dougan E. K."/>
            <person name="Rhodes N."/>
            <person name="Thang M."/>
            <person name="Chan C."/>
        </authorList>
    </citation>
    <scope>NUCLEOTIDE SEQUENCE</scope>
</reference>
<evidence type="ECO:0000313" key="3">
    <source>
        <dbReference type="Proteomes" id="UP000604046"/>
    </source>
</evidence>
<sequence length="182" mass="20402">MCFPEGCDSSSSILQSFRRFFQKKPKPCASMMRKELCHLRQQANRQRWICWESDAAGLEVEVAMLSGRSWKFIIGNTAKGAEVKERLAELSGIHETELSLVCSGRQIRDDEVLLDTFFTELAGPPPQLQLLRIFRPFALTCSTAAYSEHMQICQQAQGFHQVSPVHIASTSLGSGIRTQAHS</sequence>
<accession>A0A812PA87</accession>
<evidence type="ECO:0000313" key="2">
    <source>
        <dbReference type="EMBL" id="CAE7342303.1"/>
    </source>
</evidence>
<dbReference type="CDD" id="cd17039">
    <property type="entry name" value="Ubl_ubiquitin_like"/>
    <property type="match status" value="1"/>
</dbReference>
<dbReference type="InterPro" id="IPR000626">
    <property type="entry name" value="Ubiquitin-like_dom"/>
</dbReference>
<protein>
    <submittedName>
        <fullName evidence="2">HET-E1 protein</fullName>
    </submittedName>
</protein>
<feature type="domain" description="Ubiquitin-like" evidence="1">
    <location>
        <begin position="58"/>
        <end position="115"/>
    </location>
</feature>
<gene>
    <name evidence="2" type="primary">HET-E1</name>
    <name evidence="2" type="ORF">SNAT2548_LOCUS17917</name>
</gene>
<proteinExistence type="predicted"/>
<dbReference type="AlphaFoldDB" id="A0A812PA87"/>
<dbReference type="EMBL" id="CAJNDS010002128">
    <property type="protein sequence ID" value="CAE7342303.1"/>
    <property type="molecule type" value="Genomic_DNA"/>
</dbReference>
<name>A0A812PA87_9DINO</name>
<evidence type="ECO:0000259" key="1">
    <source>
        <dbReference type="PROSITE" id="PS50053"/>
    </source>
</evidence>